<proteinExistence type="inferred from homology"/>
<keyword evidence="3" id="KW-0344">Guanine-nucleotide releasing factor</keyword>
<evidence type="ECO:0000313" key="9">
    <source>
        <dbReference type="EMBL" id="KAJ7394359.1"/>
    </source>
</evidence>
<evidence type="ECO:0000256" key="4">
    <source>
        <dbReference type="ARBA" id="ARBA00023006"/>
    </source>
</evidence>
<dbReference type="EMBL" id="MU825396">
    <property type="protein sequence ID" value="KAJ7394359.1"/>
    <property type="molecule type" value="Genomic_DNA"/>
</dbReference>
<dbReference type="PROSITE" id="PS51834">
    <property type="entry name" value="DENN_FLCN_SMCR8"/>
    <property type="match status" value="1"/>
</dbReference>
<dbReference type="PANTHER" id="PTHR31334">
    <property type="entry name" value="SMITH-MAGENIS SYNDROME REGION GENE 8 PROTEIN"/>
    <property type="match status" value="1"/>
</dbReference>
<dbReference type="GO" id="GO:0005096">
    <property type="term" value="F:GTPase activator activity"/>
    <property type="evidence" value="ECO:0007669"/>
    <property type="project" value="InterPro"/>
</dbReference>
<keyword evidence="2" id="KW-0963">Cytoplasm</keyword>
<name>A0A9X0AA55_9CNID</name>
<evidence type="ECO:0000259" key="8">
    <source>
        <dbReference type="PROSITE" id="PS51834"/>
    </source>
</evidence>
<feature type="domain" description="UDENN FLCN/SMCR8-type" evidence="8">
    <location>
        <begin position="45"/>
        <end position="893"/>
    </location>
</feature>
<keyword evidence="10" id="KW-1185">Reference proteome</keyword>
<dbReference type="Pfam" id="PF11704">
    <property type="entry name" value="Folliculin"/>
    <property type="match status" value="1"/>
</dbReference>
<keyword evidence="6" id="KW-0175">Coiled coil</keyword>
<comment type="subcellular location">
    <subcellularLocation>
        <location evidence="1">Cytoplasm</location>
    </subcellularLocation>
</comment>
<feature type="region of interest" description="Disordered" evidence="7">
    <location>
        <begin position="479"/>
        <end position="500"/>
    </location>
</feature>
<protein>
    <submittedName>
        <fullName evidence="9">Guanine nucleotide exchange protein smcr8</fullName>
    </submittedName>
</protein>
<dbReference type="Proteomes" id="UP001163046">
    <property type="component" value="Unassembled WGS sequence"/>
</dbReference>
<feature type="coiled-coil region" evidence="6">
    <location>
        <begin position="214"/>
        <end position="241"/>
    </location>
</feature>
<accession>A0A9X0AA55</accession>
<dbReference type="OrthoDB" id="2289278at2759"/>
<evidence type="ECO:0000256" key="3">
    <source>
        <dbReference type="ARBA" id="ARBA00022658"/>
    </source>
</evidence>
<comment type="similarity">
    <text evidence="5">Belongs to the SMCR8 family.</text>
</comment>
<dbReference type="GO" id="GO:0032045">
    <property type="term" value="C:guanyl-nucleotide exchange factor complex"/>
    <property type="evidence" value="ECO:0007669"/>
    <property type="project" value="TreeGrafter"/>
</dbReference>
<dbReference type="GO" id="GO:0005085">
    <property type="term" value="F:guanyl-nucleotide exchange factor activity"/>
    <property type="evidence" value="ECO:0007669"/>
    <property type="project" value="UniProtKB-KW"/>
</dbReference>
<evidence type="ECO:0000313" key="10">
    <source>
        <dbReference type="Proteomes" id="UP001163046"/>
    </source>
</evidence>
<dbReference type="GO" id="GO:0005737">
    <property type="term" value="C:cytoplasm"/>
    <property type="evidence" value="ECO:0007669"/>
    <property type="project" value="UniProtKB-SubCell"/>
</dbReference>
<evidence type="ECO:0000256" key="1">
    <source>
        <dbReference type="ARBA" id="ARBA00004496"/>
    </source>
</evidence>
<organism evidence="9 10">
    <name type="scientific">Desmophyllum pertusum</name>
    <dbReference type="NCBI Taxonomy" id="174260"/>
    <lineage>
        <taxon>Eukaryota</taxon>
        <taxon>Metazoa</taxon>
        <taxon>Cnidaria</taxon>
        <taxon>Anthozoa</taxon>
        <taxon>Hexacorallia</taxon>
        <taxon>Scleractinia</taxon>
        <taxon>Caryophylliina</taxon>
        <taxon>Caryophylliidae</taxon>
        <taxon>Desmophyllum</taxon>
    </lineage>
</organism>
<reference evidence="9" key="1">
    <citation type="submission" date="2023-01" db="EMBL/GenBank/DDBJ databases">
        <title>Genome assembly of the deep-sea coral Lophelia pertusa.</title>
        <authorList>
            <person name="Herrera S."/>
            <person name="Cordes E."/>
        </authorList>
    </citation>
    <scope>NUCLEOTIDE SEQUENCE</scope>
    <source>
        <strain evidence="9">USNM1676648</strain>
        <tissue evidence="9">Polyp</tissue>
    </source>
</reference>
<dbReference type="PANTHER" id="PTHR31334:SF1">
    <property type="entry name" value="GUANINE NUCLEOTIDE EXCHANGE PROTEIN SMCR8"/>
    <property type="match status" value="1"/>
</dbReference>
<evidence type="ECO:0000256" key="7">
    <source>
        <dbReference type="SAM" id="MobiDB-lite"/>
    </source>
</evidence>
<dbReference type="InterPro" id="IPR037520">
    <property type="entry name" value="Folliculin/SMCR8_longin"/>
</dbReference>
<dbReference type="InterPro" id="IPR037521">
    <property type="entry name" value="FLCN/SMCR8_DENN"/>
</dbReference>
<sequence length="949" mass="107456">MHGAYDLSLTRTNEGQDITADEINLDKLAYNLRFSSDKVPRSNPWSRSIFNGDFILIAEFAENEGPKPVMTIPKNGGGNFDINAFAVHVMSVDYTQARGSNFSIVEDTQLFLTERKDGIYAYVHHFTLYDIHARGFVRPFCMCYISQCKRKMFSFLDSLMDEFTKVSRLFRHGNRITFIRDLEQRLTDVFAMKGPSISLENSHLDGLIAPKWKVQDMEKSIRKENEEYERILQETKKLIEVLKPHMVNDPRIVQQFRRLEDMAEGRSRSYTDADSCPLIKQGTSDHKLPSFVKQPSLRRAFSLPDMKDLLKGNKEVPVKPRSCLPSYLNGIKQLRHLHDLCEWGAKEGLNRLRNILKHYSRETAALLIEQTETSHLERFPSLLTIGRSVVCNVLRNIDMKCMSDHWNNSSSSNPPSQECLTRKSSFGSLGSLYSLESFQSCVEDEFVLGSSRSSDGILSPFAPSCSFHADLQGGTERMETLSCSSSDSPRTENSDVMSTHSDTTLTAARLKLSLADYAFMDEDALSDYNGSRFNRQTSAAYETNVSTHYTQFRGKSLSLESLSLASSGYASSRYHHKHHRRKVDYPLLQNKIPSPLTSSKPERIPNINALDVPNRNTRSTVVRHLYKRAKSIEGSGSSSPSVEDKLLQRRLLYNLRPEKIRLRCFAEEVSQPLETYTGSNVLLLRNNLSCGVHLLYALLCGRPVVVLAEPGNERDVRIVISALWMFVPENMSHGKAVDPWRTKPLQIADLAWLKLAGLAKNKHFNMVPKSVKRFVSVLDFEKISLFLPFPTIAAVDVVGHYLRSLCNCVNQWPSNAALVAFVHSVFLELANKAYVYYYAYCLGGLQWCCCKSNQRSDPGVAVEIHGDGSEILSRLGVHFSDAKIVQYFTELIKQQQIDYYQSLSVDHDFFGEGALTPDSDSVPERRSLLISTDLSKCAVFRNVKPLDFT</sequence>
<keyword evidence="4" id="KW-0072">Autophagy</keyword>
<evidence type="ECO:0000256" key="2">
    <source>
        <dbReference type="ARBA" id="ARBA00022490"/>
    </source>
</evidence>
<gene>
    <name evidence="9" type="primary">SMCR8</name>
    <name evidence="9" type="ORF">OS493_000165</name>
</gene>
<evidence type="ECO:0000256" key="6">
    <source>
        <dbReference type="SAM" id="Coils"/>
    </source>
</evidence>
<dbReference type="AlphaFoldDB" id="A0A9X0AA55"/>
<comment type="caution">
    <text evidence="9">The sequence shown here is derived from an EMBL/GenBank/DDBJ whole genome shotgun (WGS) entry which is preliminary data.</text>
</comment>
<evidence type="ECO:0000256" key="5">
    <source>
        <dbReference type="ARBA" id="ARBA00038137"/>
    </source>
</evidence>
<dbReference type="GO" id="GO:0006914">
    <property type="term" value="P:autophagy"/>
    <property type="evidence" value="ECO:0007669"/>
    <property type="project" value="UniProtKB-KW"/>
</dbReference>